<feature type="region of interest" description="Disordered" evidence="1">
    <location>
        <begin position="1"/>
        <end position="76"/>
    </location>
</feature>
<accession>A0A8S9P2H3</accession>
<evidence type="ECO:0000313" key="2">
    <source>
        <dbReference type="EMBL" id="KAF3507437.1"/>
    </source>
</evidence>
<reference evidence="2" key="1">
    <citation type="submission" date="2019-12" db="EMBL/GenBank/DDBJ databases">
        <title>Genome sequencing and annotation of Brassica cretica.</title>
        <authorList>
            <person name="Studholme D.J."/>
            <person name="Sarris P."/>
        </authorList>
    </citation>
    <scope>NUCLEOTIDE SEQUENCE</scope>
    <source>
        <strain evidence="2">PFS-109/04</strain>
        <tissue evidence="2">Leaf</tissue>
    </source>
</reference>
<evidence type="ECO:0000256" key="1">
    <source>
        <dbReference type="SAM" id="MobiDB-lite"/>
    </source>
</evidence>
<dbReference type="Proteomes" id="UP000712600">
    <property type="component" value="Unassembled WGS sequence"/>
</dbReference>
<feature type="compositionally biased region" description="Basic and acidic residues" evidence="1">
    <location>
        <begin position="64"/>
        <end position="76"/>
    </location>
</feature>
<dbReference type="AlphaFoldDB" id="A0A8S9P2H3"/>
<comment type="caution">
    <text evidence="2">The sequence shown here is derived from an EMBL/GenBank/DDBJ whole genome shotgun (WGS) entry which is preliminary data.</text>
</comment>
<protein>
    <submittedName>
        <fullName evidence="2">Uncharacterized protein</fullName>
    </submittedName>
</protein>
<organism evidence="2 3">
    <name type="scientific">Brassica cretica</name>
    <name type="common">Mustard</name>
    <dbReference type="NCBI Taxonomy" id="69181"/>
    <lineage>
        <taxon>Eukaryota</taxon>
        <taxon>Viridiplantae</taxon>
        <taxon>Streptophyta</taxon>
        <taxon>Embryophyta</taxon>
        <taxon>Tracheophyta</taxon>
        <taxon>Spermatophyta</taxon>
        <taxon>Magnoliopsida</taxon>
        <taxon>eudicotyledons</taxon>
        <taxon>Gunneridae</taxon>
        <taxon>Pentapetalae</taxon>
        <taxon>rosids</taxon>
        <taxon>malvids</taxon>
        <taxon>Brassicales</taxon>
        <taxon>Brassicaceae</taxon>
        <taxon>Brassiceae</taxon>
        <taxon>Brassica</taxon>
    </lineage>
</organism>
<evidence type="ECO:0000313" key="3">
    <source>
        <dbReference type="Proteomes" id="UP000712600"/>
    </source>
</evidence>
<gene>
    <name evidence="2" type="ORF">F2Q69_00005221</name>
</gene>
<proteinExistence type="predicted"/>
<sequence length="76" mass="8572">MQGHAHRAKNSFTFIEENETDELPQLRTKHEMRRRVDTDPKRTPPHYPGTAKPTKGAYGSKVPTSHEADSDSKSSP</sequence>
<dbReference type="EMBL" id="QGKX02001521">
    <property type="protein sequence ID" value="KAF3507437.1"/>
    <property type="molecule type" value="Genomic_DNA"/>
</dbReference>
<name>A0A8S9P2H3_BRACR</name>